<proteinExistence type="predicted"/>
<gene>
    <name evidence="1" type="ORF">BO66DRAFT_330826</name>
</gene>
<dbReference type="EMBL" id="KZ824980">
    <property type="protein sequence ID" value="RAH66717.1"/>
    <property type="molecule type" value="Genomic_DNA"/>
</dbReference>
<accession>A0ACD1GZL5</accession>
<reference evidence="1" key="1">
    <citation type="submission" date="2018-02" db="EMBL/GenBank/DDBJ databases">
        <title>The genomes of Aspergillus section Nigri reveals drivers in fungal speciation.</title>
        <authorList>
            <consortium name="DOE Joint Genome Institute"/>
            <person name="Vesth T.C."/>
            <person name="Nybo J."/>
            <person name="Theobald S."/>
            <person name="Brandl J."/>
            <person name="Frisvad J.C."/>
            <person name="Nielsen K.F."/>
            <person name="Lyhne E.K."/>
            <person name="Kogle M.E."/>
            <person name="Kuo A."/>
            <person name="Riley R."/>
            <person name="Clum A."/>
            <person name="Nolan M."/>
            <person name="Lipzen A."/>
            <person name="Salamov A."/>
            <person name="Henrissat B."/>
            <person name="Wiebenga A."/>
            <person name="De vries R.P."/>
            <person name="Grigoriev I.V."/>
            <person name="Mortensen U.H."/>
            <person name="Andersen M.R."/>
            <person name="Baker S.E."/>
        </authorList>
    </citation>
    <scope>NUCLEOTIDE SEQUENCE</scope>
    <source>
        <strain evidence="1">CBS 121060</strain>
    </source>
</reference>
<organism evidence="1 2">
    <name type="scientific">Aspergillus aculeatinus CBS 121060</name>
    <dbReference type="NCBI Taxonomy" id="1448322"/>
    <lineage>
        <taxon>Eukaryota</taxon>
        <taxon>Fungi</taxon>
        <taxon>Dikarya</taxon>
        <taxon>Ascomycota</taxon>
        <taxon>Pezizomycotina</taxon>
        <taxon>Eurotiomycetes</taxon>
        <taxon>Eurotiomycetidae</taxon>
        <taxon>Eurotiales</taxon>
        <taxon>Aspergillaceae</taxon>
        <taxon>Aspergillus</taxon>
        <taxon>Aspergillus subgen. Circumdati</taxon>
    </lineage>
</organism>
<keyword evidence="2" id="KW-1185">Reference proteome</keyword>
<evidence type="ECO:0000313" key="2">
    <source>
        <dbReference type="Proteomes" id="UP000249661"/>
    </source>
</evidence>
<evidence type="ECO:0000313" key="1">
    <source>
        <dbReference type="EMBL" id="RAH66717.1"/>
    </source>
</evidence>
<protein>
    <submittedName>
        <fullName evidence="1">YjgF-like protein</fullName>
    </submittedName>
</protein>
<name>A0ACD1GZL5_9EURO</name>
<dbReference type="Proteomes" id="UP000249661">
    <property type="component" value="Unassembled WGS sequence"/>
</dbReference>
<sequence>MNAPQPTEISTPQPPILSKFLSPAHVVGNVIHCSGQLPIDPNTGRLVAGCIQARAAQILLNLNTILTAAGSSLDCVIKLSIFLTDMQDWGAANAVLESAFMDTKPVCTCVAVEDLPGGSDLEVECSALIARPRGSERDSKTGLL</sequence>